<gene>
    <name evidence="1" type="ORF">S01H1_84379</name>
</gene>
<proteinExistence type="predicted"/>
<sequence>TSDAFTISHNGNYIGRVGIGQFTKLGTAVTKEIGFYSTNQNRLTLSGQVIPGAGGYTGRRASVNVPYKIIESMYNDMDSAYAAQIGKGFPYFIRFDDEAHKFPASMARLYGQTKNPLSMLQSSIYQFKYSYKF</sequence>
<reference evidence="1" key="1">
    <citation type="journal article" date="2014" name="Front. Microbiol.">
        <title>High frequency of phylogenetically diverse reductive dehalogenase-homologous genes in deep subseafloor sedimentary metagenomes.</title>
        <authorList>
            <person name="Kawai M."/>
            <person name="Futagami T."/>
            <person name="Toyoda A."/>
            <person name="Takaki Y."/>
            <person name="Nishi S."/>
            <person name="Hori S."/>
            <person name="Arai W."/>
            <person name="Tsubouchi T."/>
            <person name="Morono Y."/>
            <person name="Uchiyama I."/>
            <person name="Ito T."/>
            <person name="Fujiyama A."/>
            <person name="Inagaki F."/>
            <person name="Takami H."/>
        </authorList>
    </citation>
    <scope>NUCLEOTIDE SEQUENCE</scope>
    <source>
        <strain evidence="1">Expedition CK06-06</strain>
    </source>
</reference>
<dbReference type="EMBL" id="BARS01057589">
    <property type="protein sequence ID" value="GAG42176.1"/>
    <property type="molecule type" value="Genomic_DNA"/>
</dbReference>
<evidence type="ECO:0000313" key="1">
    <source>
        <dbReference type="EMBL" id="GAG42176.1"/>
    </source>
</evidence>
<feature type="non-terminal residue" evidence="1">
    <location>
        <position position="1"/>
    </location>
</feature>
<dbReference type="AlphaFoldDB" id="X0Z0E5"/>
<organism evidence="1">
    <name type="scientific">marine sediment metagenome</name>
    <dbReference type="NCBI Taxonomy" id="412755"/>
    <lineage>
        <taxon>unclassified sequences</taxon>
        <taxon>metagenomes</taxon>
        <taxon>ecological metagenomes</taxon>
    </lineage>
</organism>
<accession>X0Z0E5</accession>
<comment type="caution">
    <text evidence="1">The sequence shown here is derived from an EMBL/GenBank/DDBJ whole genome shotgun (WGS) entry which is preliminary data.</text>
</comment>
<protein>
    <submittedName>
        <fullName evidence="1">Uncharacterized protein</fullName>
    </submittedName>
</protein>
<name>X0Z0E5_9ZZZZ</name>
<feature type="non-terminal residue" evidence="1">
    <location>
        <position position="133"/>
    </location>
</feature>